<evidence type="ECO:0000313" key="8">
    <source>
        <dbReference type="EMBL" id="GFO03232.1"/>
    </source>
</evidence>
<dbReference type="CDD" id="cd09274">
    <property type="entry name" value="RNase_HI_RT_Ty3"/>
    <property type="match status" value="1"/>
</dbReference>
<organism evidence="8 9">
    <name type="scientific">Plakobranchus ocellatus</name>
    <dbReference type="NCBI Taxonomy" id="259542"/>
    <lineage>
        <taxon>Eukaryota</taxon>
        <taxon>Metazoa</taxon>
        <taxon>Spiralia</taxon>
        <taxon>Lophotrochozoa</taxon>
        <taxon>Mollusca</taxon>
        <taxon>Gastropoda</taxon>
        <taxon>Heterobranchia</taxon>
        <taxon>Euthyneura</taxon>
        <taxon>Panpulmonata</taxon>
        <taxon>Sacoglossa</taxon>
        <taxon>Placobranchoidea</taxon>
        <taxon>Plakobranchidae</taxon>
        <taxon>Plakobranchus</taxon>
    </lineage>
</organism>
<gene>
    <name evidence="8" type="ORF">PoB_002973700</name>
</gene>
<accession>A0AAV4A7H7</accession>
<dbReference type="GO" id="GO:0003964">
    <property type="term" value="F:RNA-directed DNA polymerase activity"/>
    <property type="evidence" value="ECO:0007669"/>
    <property type="project" value="UniProtKB-KW"/>
</dbReference>
<dbReference type="EMBL" id="BLXT01003724">
    <property type="protein sequence ID" value="GFO03232.1"/>
    <property type="molecule type" value="Genomic_DNA"/>
</dbReference>
<protein>
    <submittedName>
        <fullName evidence="8">Retrovirus-related pol polyprotein from transposon 297</fullName>
    </submittedName>
</protein>
<dbReference type="Pfam" id="PF17917">
    <property type="entry name" value="RT_RNaseH"/>
    <property type="match status" value="1"/>
</dbReference>
<keyword evidence="9" id="KW-1185">Reference proteome</keyword>
<dbReference type="InterPro" id="IPR043502">
    <property type="entry name" value="DNA/RNA_pol_sf"/>
</dbReference>
<keyword evidence="3" id="KW-0540">Nuclease</keyword>
<dbReference type="InterPro" id="IPR041373">
    <property type="entry name" value="RT_RNaseH"/>
</dbReference>
<evidence type="ECO:0000259" key="7">
    <source>
        <dbReference type="Pfam" id="PF17917"/>
    </source>
</evidence>
<dbReference type="SUPFAM" id="SSF56672">
    <property type="entry name" value="DNA/RNA polymerases"/>
    <property type="match status" value="1"/>
</dbReference>
<name>A0AAV4A7H7_9GAST</name>
<comment type="caution">
    <text evidence="8">The sequence shown here is derived from an EMBL/GenBank/DDBJ whole genome shotgun (WGS) entry which is preliminary data.</text>
</comment>
<keyword evidence="6" id="KW-0695">RNA-directed DNA polymerase</keyword>
<feature type="domain" description="Reverse transcriptase RNase H-like" evidence="7">
    <location>
        <begin position="1"/>
        <end position="83"/>
    </location>
</feature>
<keyword evidence="1" id="KW-0808">Transferase</keyword>
<evidence type="ECO:0000256" key="3">
    <source>
        <dbReference type="ARBA" id="ARBA00022722"/>
    </source>
</evidence>
<evidence type="ECO:0000256" key="1">
    <source>
        <dbReference type="ARBA" id="ARBA00022679"/>
    </source>
</evidence>
<evidence type="ECO:0000313" key="9">
    <source>
        <dbReference type="Proteomes" id="UP000735302"/>
    </source>
</evidence>
<dbReference type="InterPro" id="IPR050951">
    <property type="entry name" value="Retrovirus_Pol_polyprotein"/>
</dbReference>
<evidence type="ECO:0000256" key="6">
    <source>
        <dbReference type="ARBA" id="ARBA00022918"/>
    </source>
</evidence>
<dbReference type="AlphaFoldDB" id="A0AAV4A7H7"/>
<proteinExistence type="predicted"/>
<evidence type="ECO:0000256" key="4">
    <source>
        <dbReference type="ARBA" id="ARBA00022759"/>
    </source>
</evidence>
<dbReference type="GO" id="GO:0016787">
    <property type="term" value="F:hydrolase activity"/>
    <property type="evidence" value="ECO:0007669"/>
    <property type="project" value="UniProtKB-KW"/>
</dbReference>
<dbReference type="Gene3D" id="3.10.20.370">
    <property type="match status" value="1"/>
</dbReference>
<sequence length="105" mass="12377">MQEHEGEKYPVVYLSRKLLPREQRYSVVEKECLALVWAVKSLSTYHLGREFVVETDHAPLLYLNRAKSENGRLMRWALLLSQYRFNLRSVKGSENHGPDFLSRLK</sequence>
<evidence type="ECO:0000256" key="5">
    <source>
        <dbReference type="ARBA" id="ARBA00022801"/>
    </source>
</evidence>
<dbReference type="GO" id="GO:0004519">
    <property type="term" value="F:endonuclease activity"/>
    <property type="evidence" value="ECO:0007669"/>
    <property type="project" value="UniProtKB-KW"/>
</dbReference>
<dbReference type="PANTHER" id="PTHR37984:SF5">
    <property type="entry name" value="PROTEIN NYNRIN-LIKE"/>
    <property type="match status" value="1"/>
</dbReference>
<keyword evidence="5" id="KW-0378">Hydrolase</keyword>
<reference evidence="8 9" key="1">
    <citation type="journal article" date="2021" name="Elife">
        <title>Chloroplast acquisition without the gene transfer in kleptoplastic sea slugs, Plakobranchus ocellatus.</title>
        <authorList>
            <person name="Maeda T."/>
            <person name="Takahashi S."/>
            <person name="Yoshida T."/>
            <person name="Shimamura S."/>
            <person name="Takaki Y."/>
            <person name="Nagai Y."/>
            <person name="Toyoda A."/>
            <person name="Suzuki Y."/>
            <person name="Arimoto A."/>
            <person name="Ishii H."/>
            <person name="Satoh N."/>
            <person name="Nishiyama T."/>
            <person name="Hasebe M."/>
            <person name="Maruyama T."/>
            <person name="Minagawa J."/>
            <person name="Obokata J."/>
            <person name="Shigenobu S."/>
        </authorList>
    </citation>
    <scope>NUCLEOTIDE SEQUENCE [LARGE SCALE GENOMIC DNA]</scope>
</reference>
<dbReference type="Proteomes" id="UP000735302">
    <property type="component" value="Unassembled WGS sequence"/>
</dbReference>
<evidence type="ECO:0000256" key="2">
    <source>
        <dbReference type="ARBA" id="ARBA00022695"/>
    </source>
</evidence>
<keyword evidence="4" id="KW-0255">Endonuclease</keyword>
<keyword evidence="2" id="KW-0548">Nucleotidyltransferase</keyword>
<dbReference type="PANTHER" id="PTHR37984">
    <property type="entry name" value="PROTEIN CBG26694"/>
    <property type="match status" value="1"/>
</dbReference>